<feature type="transmembrane region" description="Helical" evidence="5">
    <location>
        <begin position="286"/>
        <end position="304"/>
    </location>
</feature>
<organism evidence="7 8">
    <name type="scientific">Mycobacterium paraense</name>
    <dbReference type="NCBI Taxonomy" id="767916"/>
    <lineage>
        <taxon>Bacteria</taxon>
        <taxon>Bacillati</taxon>
        <taxon>Actinomycetota</taxon>
        <taxon>Actinomycetes</taxon>
        <taxon>Mycobacteriales</taxon>
        <taxon>Mycobacteriaceae</taxon>
        <taxon>Mycobacterium</taxon>
        <taxon>Mycobacterium simiae complex</taxon>
    </lineage>
</organism>
<evidence type="ECO:0000256" key="2">
    <source>
        <dbReference type="ARBA" id="ARBA00022692"/>
    </source>
</evidence>
<reference evidence="7 8" key="1">
    <citation type="journal article" date="2015" name="Emerg. Microbes Infect.">
        <title>Characterization of 17 strains belonging to the Mycobacterium simiae complex and description of Mycobacterium paraense sp. nov.</title>
        <authorList>
            <person name="Fusco da Costa A.R."/>
            <person name="Fedrizzi T."/>
            <person name="Lopes M.L."/>
            <person name="Pecorari M."/>
            <person name="Oliveira da Costa W.L."/>
            <person name="Giacobazzi E."/>
            <person name="da Costa Bahia J.R."/>
            <person name="De Sanctis V."/>
            <person name="Batista Lima K.V."/>
            <person name="Bertorelli R."/>
            <person name="Grottola A."/>
            <person name="Fabio A."/>
            <person name="Mariottini A."/>
            <person name="Ferretti P."/>
            <person name="Di Leva F."/>
            <person name="Fregni Serpini G."/>
            <person name="Tagliazucchi S."/>
            <person name="Rumpianesi F."/>
            <person name="Jousson O."/>
            <person name="Segata N."/>
            <person name="Tortoli E."/>
        </authorList>
    </citation>
    <scope>NUCLEOTIDE SEQUENCE [LARGE SCALE GENOMIC DNA]</scope>
    <source>
        <strain evidence="7 8">IEC33</strain>
    </source>
</reference>
<sequence>MILYLRSRHRLAMSGAVLAVFALGCFVFGVLSVRNTTQGVMLIGLSFCLVIYWTRPATMIGVALFLAFAALPQGLHVAKVIGPVSVNAYHVALLLAICFVLPVVRLRFSEYLLPGMFVLTVAYFAAVGFATGHSAPIVVREATFLLEMVGGFVLALVIVYGDYVKLSVHAMVLTLWFSAAMAVLSSSGGLRLAGRLESLQTDTGDTANRVITATLTPAIAVLAALVAAQIVGRLKPVWYLALGLPALIISVLAFSRNTLIALGVAAVVAFIATLGWSSLRRAARLALAGAGILAVAVPGALFLLQHSTAGEWLSDQITGFSHRVLGGVSSNALAVDSSTLARLAEDAKLNRAIVGAPVFGHGLGYAYQEPFGNDPDEFTNTLGTTYSHNFYLWWLAKSGAVGMAAFAVFALTPLVAALRSASAPAKAAAAVSAGLLVMCIVDPLPEDPANAMTLGMALGAALAFARLRNRPGAAEADAEPLLAEAAR</sequence>
<dbReference type="AlphaFoldDB" id="A0A1X2A535"/>
<feature type="transmembrane region" description="Helical" evidence="5">
    <location>
        <begin position="391"/>
        <end position="415"/>
    </location>
</feature>
<dbReference type="OrthoDB" id="5025770at2"/>
<evidence type="ECO:0000313" key="7">
    <source>
        <dbReference type="EMBL" id="ORW38298.1"/>
    </source>
</evidence>
<dbReference type="GO" id="GO:0016020">
    <property type="term" value="C:membrane"/>
    <property type="evidence" value="ECO:0007669"/>
    <property type="project" value="UniProtKB-SubCell"/>
</dbReference>
<dbReference type="PANTHER" id="PTHR37422:SF13">
    <property type="entry name" value="LIPOPOLYSACCHARIDE BIOSYNTHESIS PROTEIN PA4999-RELATED"/>
    <property type="match status" value="1"/>
</dbReference>
<keyword evidence="4 5" id="KW-0472">Membrane</keyword>
<feature type="transmembrane region" description="Helical" evidence="5">
    <location>
        <begin position="111"/>
        <end position="130"/>
    </location>
</feature>
<proteinExistence type="predicted"/>
<feature type="transmembrane region" description="Helical" evidence="5">
    <location>
        <begin position="87"/>
        <end position="104"/>
    </location>
</feature>
<evidence type="ECO:0000256" key="1">
    <source>
        <dbReference type="ARBA" id="ARBA00004141"/>
    </source>
</evidence>
<dbReference type="Proteomes" id="UP000193285">
    <property type="component" value="Unassembled WGS sequence"/>
</dbReference>
<accession>A0A1X2A535</accession>
<dbReference type="Pfam" id="PF04932">
    <property type="entry name" value="Wzy_C"/>
    <property type="match status" value="1"/>
</dbReference>
<dbReference type="InterPro" id="IPR007016">
    <property type="entry name" value="O-antigen_ligase-rel_domated"/>
</dbReference>
<evidence type="ECO:0000313" key="8">
    <source>
        <dbReference type="Proteomes" id="UP000193285"/>
    </source>
</evidence>
<dbReference type="PANTHER" id="PTHR37422">
    <property type="entry name" value="TEICHURONIC ACID BIOSYNTHESIS PROTEIN TUAE"/>
    <property type="match status" value="1"/>
</dbReference>
<dbReference type="STRING" id="767916.AWB91_12790"/>
<evidence type="ECO:0000259" key="6">
    <source>
        <dbReference type="Pfam" id="PF04932"/>
    </source>
</evidence>
<comment type="subcellular location">
    <subcellularLocation>
        <location evidence="1">Membrane</location>
        <topology evidence="1">Multi-pass membrane protein</topology>
    </subcellularLocation>
</comment>
<dbReference type="EMBL" id="LQPN01000072">
    <property type="protein sequence ID" value="ORW38298.1"/>
    <property type="molecule type" value="Genomic_DNA"/>
</dbReference>
<name>A0A1X2A535_9MYCO</name>
<dbReference type="PROSITE" id="PS51257">
    <property type="entry name" value="PROKAR_LIPOPROTEIN"/>
    <property type="match status" value="1"/>
</dbReference>
<keyword evidence="2 5" id="KW-0812">Transmembrane</keyword>
<feature type="domain" description="O-antigen ligase-related" evidence="6">
    <location>
        <begin position="246"/>
        <end position="407"/>
    </location>
</feature>
<gene>
    <name evidence="7" type="ORF">AWB90_23705</name>
</gene>
<feature type="transmembrane region" description="Helical" evidence="5">
    <location>
        <begin position="210"/>
        <end position="230"/>
    </location>
</feature>
<keyword evidence="3 5" id="KW-1133">Transmembrane helix</keyword>
<feature type="transmembrane region" description="Helical" evidence="5">
    <location>
        <begin position="168"/>
        <end position="190"/>
    </location>
</feature>
<feature type="transmembrane region" description="Helical" evidence="5">
    <location>
        <begin position="142"/>
        <end position="161"/>
    </location>
</feature>
<feature type="transmembrane region" description="Helical" evidence="5">
    <location>
        <begin position="237"/>
        <end position="254"/>
    </location>
</feature>
<evidence type="ECO:0000256" key="5">
    <source>
        <dbReference type="SAM" id="Phobius"/>
    </source>
</evidence>
<feature type="transmembrane region" description="Helical" evidence="5">
    <location>
        <begin position="260"/>
        <end position="279"/>
    </location>
</feature>
<feature type="transmembrane region" description="Helical" evidence="5">
    <location>
        <begin position="12"/>
        <end position="31"/>
    </location>
</feature>
<dbReference type="InterPro" id="IPR051533">
    <property type="entry name" value="WaaL-like"/>
</dbReference>
<evidence type="ECO:0000256" key="3">
    <source>
        <dbReference type="ARBA" id="ARBA00022989"/>
    </source>
</evidence>
<dbReference type="RefSeq" id="WP_085246151.1">
    <property type="nucleotide sequence ID" value="NZ_LQPN01000072.1"/>
</dbReference>
<protein>
    <submittedName>
        <fullName evidence="7">Polymerase</fullName>
    </submittedName>
</protein>
<comment type="caution">
    <text evidence="7">The sequence shown here is derived from an EMBL/GenBank/DDBJ whole genome shotgun (WGS) entry which is preliminary data.</text>
</comment>
<evidence type="ECO:0000256" key="4">
    <source>
        <dbReference type="ARBA" id="ARBA00023136"/>
    </source>
</evidence>